<feature type="transmembrane region" description="Helical" evidence="5">
    <location>
        <begin position="274"/>
        <end position="296"/>
    </location>
</feature>
<dbReference type="Pfam" id="PF07690">
    <property type="entry name" value="MFS_1"/>
    <property type="match status" value="1"/>
</dbReference>
<comment type="caution">
    <text evidence="7">The sequence shown here is derived from an EMBL/GenBank/DDBJ whole genome shotgun (WGS) entry which is preliminary data.</text>
</comment>
<evidence type="ECO:0000256" key="5">
    <source>
        <dbReference type="SAM" id="Phobius"/>
    </source>
</evidence>
<keyword evidence="2 5" id="KW-0812">Transmembrane</keyword>
<feature type="transmembrane region" description="Helical" evidence="5">
    <location>
        <begin position="332"/>
        <end position="353"/>
    </location>
</feature>
<feature type="transmembrane region" description="Helical" evidence="5">
    <location>
        <begin position="143"/>
        <end position="166"/>
    </location>
</feature>
<feature type="transmembrane region" description="Helical" evidence="5">
    <location>
        <begin position="239"/>
        <end position="262"/>
    </location>
</feature>
<dbReference type="InterPro" id="IPR036259">
    <property type="entry name" value="MFS_trans_sf"/>
</dbReference>
<feature type="transmembrane region" description="Helical" evidence="5">
    <location>
        <begin position="85"/>
        <end position="105"/>
    </location>
</feature>
<feature type="transmembrane region" description="Helical" evidence="5">
    <location>
        <begin position="111"/>
        <end position="131"/>
    </location>
</feature>
<feature type="transmembrane region" description="Helical" evidence="5">
    <location>
        <begin position="16"/>
        <end position="36"/>
    </location>
</feature>
<evidence type="ECO:0000256" key="2">
    <source>
        <dbReference type="ARBA" id="ARBA00022692"/>
    </source>
</evidence>
<evidence type="ECO:0000313" key="7">
    <source>
        <dbReference type="EMBL" id="MFC5835619.1"/>
    </source>
</evidence>
<name>A0ABW1DE21_9ACTN</name>
<feature type="transmembrane region" description="Helical" evidence="5">
    <location>
        <begin position="48"/>
        <end position="73"/>
    </location>
</feature>
<feature type="domain" description="Major facilitator superfamily (MFS) profile" evidence="6">
    <location>
        <begin position="18"/>
        <end position="420"/>
    </location>
</feature>
<proteinExistence type="predicted"/>
<dbReference type="PANTHER" id="PTHR11360:SF284">
    <property type="entry name" value="EG:103B4.3 PROTEIN-RELATED"/>
    <property type="match status" value="1"/>
</dbReference>
<feature type="transmembrane region" description="Helical" evidence="5">
    <location>
        <begin position="365"/>
        <end position="384"/>
    </location>
</feature>
<evidence type="ECO:0000259" key="6">
    <source>
        <dbReference type="PROSITE" id="PS50850"/>
    </source>
</evidence>
<dbReference type="EMBL" id="JBHSPA010000135">
    <property type="protein sequence ID" value="MFC5835619.1"/>
    <property type="molecule type" value="Genomic_DNA"/>
</dbReference>
<feature type="transmembrane region" description="Helical" evidence="5">
    <location>
        <begin position="172"/>
        <end position="194"/>
    </location>
</feature>
<keyword evidence="8" id="KW-1185">Reference proteome</keyword>
<reference evidence="8" key="1">
    <citation type="journal article" date="2019" name="Int. J. Syst. Evol. Microbiol.">
        <title>The Global Catalogue of Microorganisms (GCM) 10K type strain sequencing project: providing services to taxonomists for standard genome sequencing and annotation.</title>
        <authorList>
            <consortium name="The Broad Institute Genomics Platform"/>
            <consortium name="The Broad Institute Genome Sequencing Center for Infectious Disease"/>
            <person name="Wu L."/>
            <person name="Ma J."/>
        </authorList>
    </citation>
    <scope>NUCLEOTIDE SEQUENCE [LARGE SCALE GENOMIC DNA]</scope>
    <source>
        <strain evidence="8">CCUG 53903</strain>
    </source>
</reference>
<keyword evidence="3 5" id="KW-1133">Transmembrane helix</keyword>
<evidence type="ECO:0000256" key="3">
    <source>
        <dbReference type="ARBA" id="ARBA00022989"/>
    </source>
</evidence>
<evidence type="ECO:0000256" key="1">
    <source>
        <dbReference type="ARBA" id="ARBA00004651"/>
    </source>
</evidence>
<dbReference type="SUPFAM" id="SSF103473">
    <property type="entry name" value="MFS general substrate transporter"/>
    <property type="match status" value="1"/>
</dbReference>
<dbReference type="Proteomes" id="UP001596058">
    <property type="component" value="Unassembled WGS sequence"/>
</dbReference>
<dbReference type="PROSITE" id="PS50850">
    <property type="entry name" value="MFS"/>
    <property type="match status" value="1"/>
</dbReference>
<gene>
    <name evidence="7" type="ORF">ACFPZ3_68360</name>
</gene>
<sequence>MTVSTTPATRRRLHRAWFVAAVAFVAILGSAGFRATPGVLITPLQEEFGWSAGTISLAVSINLVLYGLTAPFAAALMDRFGMRRVVAIALLLIATGSGLTVLMTASWQLLLFWGVLVGLGTGSMALVFAATVVDRWFVRHRGLVTGVLTAAGATGQLVFLPVLAQLAQGPGWRFASLTVAAAALAVVPFVWWLLRDRPEDVGTTALGAEPGVVRIAPSTANAALRAVSVLVSAAKTRPFWLLAGGFAICGASTNGLVGTHFIPAAHDHGMAEPVAAGLLAVIGIFDIAGTVASGWLSDKVDPKVLLGVYYALRGLSLMVLPALFAATTEPSMLIFIVFYGLDWVATVPPTVALCRRIYGADGAVVFGWVFGSHQVGAAIAAVGAGLTRDHLGAYDLAWYAAGALCLLAAGMSLAIGHARGR</sequence>
<comment type="subcellular location">
    <subcellularLocation>
        <location evidence="1">Cell membrane</location>
        <topology evidence="1">Multi-pass membrane protein</topology>
    </subcellularLocation>
</comment>
<dbReference type="InterPro" id="IPR050327">
    <property type="entry name" value="Proton-linked_MCT"/>
</dbReference>
<evidence type="ECO:0000256" key="4">
    <source>
        <dbReference type="ARBA" id="ARBA00023136"/>
    </source>
</evidence>
<protein>
    <submittedName>
        <fullName evidence="7">MFS transporter</fullName>
    </submittedName>
</protein>
<dbReference type="CDD" id="cd17355">
    <property type="entry name" value="MFS_YcxA_like"/>
    <property type="match status" value="1"/>
</dbReference>
<feature type="transmembrane region" description="Helical" evidence="5">
    <location>
        <begin position="396"/>
        <end position="416"/>
    </location>
</feature>
<organism evidence="7 8">
    <name type="scientific">Nonomuraea insulae</name>
    <dbReference type="NCBI Taxonomy" id="1616787"/>
    <lineage>
        <taxon>Bacteria</taxon>
        <taxon>Bacillati</taxon>
        <taxon>Actinomycetota</taxon>
        <taxon>Actinomycetes</taxon>
        <taxon>Streptosporangiales</taxon>
        <taxon>Streptosporangiaceae</taxon>
        <taxon>Nonomuraea</taxon>
    </lineage>
</organism>
<dbReference type="RefSeq" id="WP_379525035.1">
    <property type="nucleotide sequence ID" value="NZ_JBHSPA010000135.1"/>
</dbReference>
<dbReference type="PANTHER" id="PTHR11360">
    <property type="entry name" value="MONOCARBOXYLATE TRANSPORTER"/>
    <property type="match status" value="1"/>
</dbReference>
<feature type="transmembrane region" description="Helical" evidence="5">
    <location>
        <begin position="308"/>
        <end position="326"/>
    </location>
</feature>
<dbReference type="Gene3D" id="1.20.1250.20">
    <property type="entry name" value="MFS general substrate transporter like domains"/>
    <property type="match status" value="2"/>
</dbReference>
<dbReference type="InterPro" id="IPR011701">
    <property type="entry name" value="MFS"/>
</dbReference>
<keyword evidence="4 5" id="KW-0472">Membrane</keyword>
<dbReference type="InterPro" id="IPR020846">
    <property type="entry name" value="MFS_dom"/>
</dbReference>
<evidence type="ECO:0000313" key="8">
    <source>
        <dbReference type="Proteomes" id="UP001596058"/>
    </source>
</evidence>
<accession>A0ABW1DE21</accession>